<proteinExistence type="predicted"/>
<protein>
    <submittedName>
        <fullName evidence="1">Uncharacterized protein</fullName>
    </submittedName>
</protein>
<organism evidence="1">
    <name type="scientific">uncultured marine virus</name>
    <dbReference type="NCBI Taxonomy" id="186617"/>
    <lineage>
        <taxon>Viruses</taxon>
        <taxon>environmental samples</taxon>
    </lineage>
</organism>
<name>A0A0F7L502_9VIRU</name>
<reference evidence="1" key="2">
    <citation type="submission" date="2015-03" db="EMBL/GenBank/DDBJ databases">
        <authorList>
            <person name="Chow C.-E.T."/>
            <person name="Winget D.M."/>
            <person name="White R.A.III."/>
            <person name="Hallam S.J."/>
            <person name="Suttle C.A."/>
        </authorList>
    </citation>
    <scope>NUCLEOTIDE SEQUENCE</scope>
    <source>
        <strain evidence="1">Anoxic2_4</strain>
    </source>
</reference>
<dbReference type="EMBL" id="KR029588">
    <property type="protein sequence ID" value="AKH47010.1"/>
    <property type="molecule type" value="Genomic_DNA"/>
</dbReference>
<evidence type="ECO:0000313" key="1">
    <source>
        <dbReference type="EMBL" id="AKH47010.1"/>
    </source>
</evidence>
<reference evidence="1" key="1">
    <citation type="journal article" date="2015" name="Front. Microbiol.">
        <title>Combining genomic sequencing methods to explore viral diversity and reveal potential virus-host interactions.</title>
        <authorList>
            <person name="Chow C.E."/>
            <person name="Winget D.M."/>
            <person name="White R.A.III."/>
            <person name="Hallam S.J."/>
            <person name="Suttle C.A."/>
        </authorList>
    </citation>
    <scope>NUCLEOTIDE SEQUENCE</scope>
    <source>
        <strain evidence="1">Anoxic2_4</strain>
    </source>
</reference>
<accession>A0A0F7L502</accession>
<sequence length="84" mass="9806">MLLFPYICLLCSRLNPTIAEMLVIRCCVDADENILFKFNVMSVCYIYFVSVFKMDCVGKCWTLTYSLVNFFNGYTTQVAYYISM</sequence>